<dbReference type="STRING" id="1560345.AWL63_14750"/>
<dbReference type="SUPFAM" id="SSF51735">
    <property type="entry name" value="NAD(P)-binding Rossmann-fold domains"/>
    <property type="match status" value="1"/>
</dbReference>
<keyword evidence="2" id="KW-0560">Oxidoreductase</keyword>
<dbReference type="InterPro" id="IPR002347">
    <property type="entry name" value="SDR_fam"/>
</dbReference>
<dbReference type="Pfam" id="PF00106">
    <property type="entry name" value="adh_short"/>
    <property type="match status" value="1"/>
</dbReference>
<sequence length="280" mass="29591">MTTHSLPPAFSNGSTAVVTGAASGIGFAVASRLLGMGLKVALADLGGEALDAAGRALAGAGEVMVVPTDVSSPEDVERLRDRVLAEWGFVSVLMNNAASGHNPGLPWENAAGWQALLDTNLMGVLHGVQAFVPAMLAQDRPGIVINTGSKQGITSPPGNFAYNLSKAGVRSYTESLAHALREAAGERISAHLLIPGFTFTGMTGRPEKPAAAWSAEHVADFMLDRIAQGDFYILCPDNDVDRATDEKRMRWAMDDIIENRPALSRWHPSHAAAFAAFMAE</sequence>
<dbReference type="PRINTS" id="PR00080">
    <property type="entry name" value="SDRFAMILY"/>
</dbReference>
<dbReference type="Gene3D" id="3.40.50.720">
    <property type="entry name" value="NAD(P)-binding Rossmann-like Domain"/>
    <property type="match status" value="1"/>
</dbReference>
<organism evidence="4 5">
    <name type="scientific">Sphingomonas panacis</name>
    <dbReference type="NCBI Taxonomy" id="1560345"/>
    <lineage>
        <taxon>Bacteria</taxon>
        <taxon>Pseudomonadati</taxon>
        <taxon>Pseudomonadota</taxon>
        <taxon>Alphaproteobacteria</taxon>
        <taxon>Sphingomonadales</taxon>
        <taxon>Sphingomonadaceae</taxon>
        <taxon>Sphingomonas</taxon>
    </lineage>
</organism>
<reference evidence="4 5" key="1">
    <citation type="submission" date="2016-01" db="EMBL/GenBank/DDBJ databases">
        <title>Complete genome and mega plasmid sequence of Sphingomonas panacis DCY99 elicits systemic resistance in rice to Xanthomonas oryzae.</title>
        <authorList>
            <person name="Kim Y.J."/>
            <person name="Yang D.C."/>
            <person name="Sing P."/>
        </authorList>
    </citation>
    <scope>NUCLEOTIDE SEQUENCE [LARGE SCALE GENOMIC DNA]</scope>
    <source>
        <strain evidence="4 5">DCY99</strain>
    </source>
</reference>
<dbReference type="CDD" id="cd05233">
    <property type="entry name" value="SDR_c"/>
    <property type="match status" value="1"/>
</dbReference>
<evidence type="ECO:0000313" key="4">
    <source>
        <dbReference type="EMBL" id="AOH85024.1"/>
    </source>
</evidence>
<protein>
    <submittedName>
        <fullName evidence="4">Short-chain dehydrogenase</fullName>
    </submittedName>
</protein>
<dbReference type="PANTHER" id="PTHR43008:SF7">
    <property type="entry name" value="SHORT CHAIN DEHYDROGENASE_REDUCTASE (AFU_ORTHOLOGUE AFUA_2G00830)"/>
    <property type="match status" value="1"/>
</dbReference>
<dbReference type="PRINTS" id="PR00081">
    <property type="entry name" value="GDHRDH"/>
</dbReference>
<proteinExistence type="inferred from homology"/>
<dbReference type="AlphaFoldDB" id="A0A1B3ZC86"/>
<evidence type="ECO:0000256" key="1">
    <source>
        <dbReference type="ARBA" id="ARBA00006484"/>
    </source>
</evidence>
<keyword evidence="5" id="KW-1185">Reference proteome</keyword>
<dbReference type="KEGG" id="span:AWL63_14750"/>
<name>A0A1B3ZC86_9SPHN</name>
<gene>
    <name evidence="4" type="ORF">AWL63_14750</name>
</gene>
<comment type="similarity">
    <text evidence="1 3">Belongs to the short-chain dehydrogenases/reductases (SDR) family.</text>
</comment>
<evidence type="ECO:0000313" key="5">
    <source>
        <dbReference type="Proteomes" id="UP000094256"/>
    </source>
</evidence>
<dbReference type="OrthoDB" id="7191281at2"/>
<dbReference type="Proteomes" id="UP000094256">
    <property type="component" value="Chromosome"/>
</dbReference>
<dbReference type="GO" id="GO:0050664">
    <property type="term" value="F:oxidoreductase activity, acting on NAD(P)H, oxygen as acceptor"/>
    <property type="evidence" value="ECO:0007669"/>
    <property type="project" value="TreeGrafter"/>
</dbReference>
<evidence type="ECO:0000256" key="2">
    <source>
        <dbReference type="ARBA" id="ARBA00023002"/>
    </source>
</evidence>
<dbReference type="PANTHER" id="PTHR43008">
    <property type="entry name" value="BENZIL REDUCTASE"/>
    <property type="match status" value="1"/>
</dbReference>
<dbReference type="EMBL" id="CP014168">
    <property type="protein sequence ID" value="AOH85024.1"/>
    <property type="molecule type" value="Genomic_DNA"/>
</dbReference>
<accession>A0A1B3ZC86</accession>
<evidence type="ECO:0000256" key="3">
    <source>
        <dbReference type="RuleBase" id="RU000363"/>
    </source>
</evidence>
<dbReference type="RefSeq" id="WP_069205573.1">
    <property type="nucleotide sequence ID" value="NZ_CP014168.1"/>
</dbReference>
<dbReference type="InterPro" id="IPR036291">
    <property type="entry name" value="NAD(P)-bd_dom_sf"/>
</dbReference>